<gene>
    <name evidence="1" type="ORF">LTRI10_LOCUS23586</name>
</gene>
<keyword evidence="2" id="KW-1185">Reference proteome</keyword>
<dbReference type="EMBL" id="OZ034817">
    <property type="protein sequence ID" value="CAL1382253.1"/>
    <property type="molecule type" value="Genomic_DNA"/>
</dbReference>
<evidence type="ECO:0000313" key="2">
    <source>
        <dbReference type="Proteomes" id="UP001497516"/>
    </source>
</evidence>
<organism evidence="1 2">
    <name type="scientific">Linum trigynum</name>
    <dbReference type="NCBI Taxonomy" id="586398"/>
    <lineage>
        <taxon>Eukaryota</taxon>
        <taxon>Viridiplantae</taxon>
        <taxon>Streptophyta</taxon>
        <taxon>Embryophyta</taxon>
        <taxon>Tracheophyta</taxon>
        <taxon>Spermatophyta</taxon>
        <taxon>Magnoliopsida</taxon>
        <taxon>eudicotyledons</taxon>
        <taxon>Gunneridae</taxon>
        <taxon>Pentapetalae</taxon>
        <taxon>rosids</taxon>
        <taxon>fabids</taxon>
        <taxon>Malpighiales</taxon>
        <taxon>Linaceae</taxon>
        <taxon>Linum</taxon>
    </lineage>
</organism>
<sequence>MHNIGMGLRPYISSNLLEAKELPEGNMLPQSDVRWREDMKENNNIFLSSLGKSAERRVFPTNRRSIDLSMSVGLHKERGNASNRFSEGIYKGITEIDVFPEQTNKQSDSVIPEKEKLPQGYPLPYFGTELDLNSHGEIDATLGCQQLDLNGFSWN</sequence>
<dbReference type="AlphaFoldDB" id="A0AAV2E9D4"/>
<dbReference type="Proteomes" id="UP001497516">
    <property type="component" value="Chromosome 4"/>
</dbReference>
<evidence type="ECO:0000313" key="1">
    <source>
        <dbReference type="EMBL" id="CAL1382253.1"/>
    </source>
</evidence>
<protein>
    <submittedName>
        <fullName evidence="1">Uncharacterized protein</fullName>
    </submittedName>
</protein>
<proteinExistence type="predicted"/>
<reference evidence="1 2" key="1">
    <citation type="submission" date="2024-04" db="EMBL/GenBank/DDBJ databases">
        <authorList>
            <person name="Fracassetti M."/>
        </authorList>
    </citation>
    <scope>NUCLEOTIDE SEQUENCE [LARGE SCALE GENOMIC DNA]</scope>
</reference>
<name>A0AAV2E9D4_9ROSI</name>
<accession>A0AAV2E9D4</accession>